<proteinExistence type="predicted"/>
<feature type="region of interest" description="Disordered" evidence="1">
    <location>
        <begin position="253"/>
        <end position="299"/>
    </location>
</feature>
<name>A0AAN5C789_9BILA</name>
<accession>A0AAN5C789</accession>
<reference evidence="3" key="1">
    <citation type="submission" date="2022-10" db="EMBL/GenBank/DDBJ databases">
        <title>Genome assembly of Pristionchus species.</title>
        <authorList>
            <person name="Yoshida K."/>
            <person name="Sommer R.J."/>
        </authorList>
    </citation>
    <scope>NUCLEOTIDE SEQUENCE [LARGE SCALE GENOMIC DNA]</scope>
    <source>
        <strain evidence="3">RS5460</strain>
    </source>
</reference>
<dbReference type="EMBL" id="BTRK01000001">
    <property type="protein sequence ID" value="GMR31071.1"/>
    <property type="molecule type" value="Genomic_DNA"/>
</dbReference>
<feature type="non-terminal residue" evidence="2">
    <location>
        <position position="1"/>
    </location>
</feature>
<gene>
    <name evidence="2" type="ORF">PMAYCL1PPCAC_01266</name>
</gene>
<dbReference type="AlphaFoldDB" id="A0AAN5C789"/>
<sequence>VVEPELIESMIKQVSVFETPVLKLTLEQKEQLFKELLRKIDEKPYLFCSFCDRFIFTARQAFMHMSFPEHIEKTMNASENFVIVNCLMRMMVGEWRVDQILEEAEQKEKTQREKWSSMSLEDPQLRPIGDPSQQLFGLERIEEVKQLIESFNRRTHAVPNAVMAEVWMKVMEEHSGRLMQLLNKEIGRAKTRCFDCKLIFGNAAEYYTHVLTFFHICNARPFDLTTLVVNIQKRHIARLQPWPQLPSLMASAAAVQKEAQSDAELSSQPPSQESEAITTEKEEQPESAAEDGELAPAHF</sequence>
<keyword evidence="3" id="KW-1185">Reference proteome</keyword>
<dbReference type="Proteomes" id="UP001328107">
    <property type="component" value="Unassembled WGS sequence"/>
</dbReference>
<comment type="caution">
    <text evidence="2">The sequence shown here is derived from an EMBL/GenBank/DDBJ whole genome shotgun (WGS) entry which is preliminary data.</text>
</comment>
<evidence type="ECO:0000313" key="2">
    <source>
        <dbReference type="EMBL" id="GMR31071.1"/>
    </source>
</evidence>
<evidence type="ECO:0000256" key="1">
    <source>
        <dbReference type="SAM" id="MobiDB-lite"/>
    </source>
</evidence>
<organism evidence="2 3">
    <name type="scientific">Pristionchus mayeri</name>
    <dbReference type="NCBI Taxonomy" id="1317129"/>
    <lineage>
        <taxon>Eukaryota</taxon>
        <taxon>Metazoa</taxon>
        <taxon>Ecdysozoa</taxon>
        <taxon>Nematoda</taxon>
        <taxon>Chromadorea</taxon>
        <taxon>Rhabditida</taxon>
        <taxon>Rhabditina</taxon>
        <taxon>Diplogasteromorpha</taxon>
        <taxon>Diplogasteroidea</taxon>
        <taxon>Neodiplogasteridae</taxon>
        <taxon>Pristionchus</taxon>
    </lineage>
</organism>
<protein>
    <submittedName>
        <fullName evidence="2">Uncharacterized protein</fullName>
    </submittedName>
</protein>
<feature type="compositionally biased region" description="Low complexity" evidence="1">
    <location>
        <begin position="266"/>
        <end position="275"/>
    </location>
</feature>
<evidence type="ECO:0000313" key="3">
    <source>
        <dbReference type="Proteomes" id="UP001328107"/>
    </source>
</evidence>